<feature type="region of interest" description="Disordered" evidence="1">
    <location>
        <begin position="40"/>
        <end position="82"/>
    </location>
</feature>
<dbReference type="Pfam" id="PF07727">
    <property type="entry name" value="RVT_2"/>
    <property type="match status" value="1"/>
</dbReference>
<dbReference type="EMBL" id="CAKOGL010000023">
    <property type="protein sequence ID" value="CAH2101207.1"/>
    <property type="molecule type" value="Genomic_DNA"/>
</dbReference>
<protein>
    <recommendedName>
        <fullName evidence="2">Reverse transcriptase Ty1/copia-type domain-containing protein</fullName>
    </recommendedName>
</protein>
<feature type="compositionally biased region" description="Low complexity" evidence="1">
    <location>
        <begin position="48"/>
        <end position="62"/>
    </location>
</feature>
<sequence length="424" mass="49371">MYDSETRKITVSRNVHFNEKNIPVQRRNIASIPITNEKEHCEQDVPVSQQEQQNTSESSFESIESKEDPNDVSYQPSQTISEYDRRNITLRPRRNRNEEANFIEYDIPTTYEEAINCKNGDKWKEAIREELQSLEENETWKLIDKNNDKTVTSKWVFCVKRNLDGDIERYKARLCARGFTQTKDVDYKETFSPTTRYDPIRVILSLAAKENYKLQQFDVKTAFLYGELLENVYMEVPEGVHAAPGKICKLLKSLYGLKQSSRCWNRKFTFFLTTYGFKMCPSDNCVFVGNFNTHKVILLLYVDNALLLSKSQNTLLHIIKDLEQSFKIKVLNLNMFVGIQIVKVNGSVVISQKQYIEQIINRFNMSESNPCSTPADNNVILKKSVDKCTIDFPYREAVGALMFLSTVSRPDIYYALNIYLFIYY</sequence>
<evidence type="ECO:0000259" key="2">
    <source>
        <dbReference type="Pfam" id="PF07727"/>
    </source>
</evidence>
<dbReference type="SUPFAM" id="SSF56672">
    <property type="entry name" value="DNA/RNA polymerases"/>
    <property type="match status" value="1"/>
</dbReference>
<feature type="domain" description="Reverse transcriptase Ty1/copia-type" evidence="2">
    <location>
        <begin position="137"/>
        <end position="375"/>
    </location>
</feature>
<name>A0AAU9UT10_EUPED</name>
<dbReference type="AlphaFoldDB" id="A0AAU9UT10"/>
<evidence type="ECO:0000313" key="3">
    <source>
        <dbReference type="EMBL" id="CAH2101207.1"/>
    </source>
</evidence>
<gene>
    <name evidence="3" type="ORF">EEDITHA_LOCUS15988</name>
</gene>
<dbReference type="GO" id="GO:0071897">
    <property type="term" value="P:DNA biosynthetic process"/>
    <property type="evidence" value="ECO:0007669"/>
    <property type="project" value="UniProtKB-ARBA"/>
</dbReference>
<reference evidence="3" key="1">
    <citation type="submission" date="2022-03" db="EMBL/GenBank/DDBJ databases">
        <authorList>
            <person name="Tunstrom K."/>
        </authorList>
    </citation>
    <scope>NUCLEOTIDE SEQUENCE</scope>
</reference>
<accession>A0AAU9UT10</accession>
<comment type="caution">
    <text evidence="3">The sequence shown here is derived from an EMBL/GenBank/DDBJ whole genome shotgun (WGS) entry which is preliminary data.</text>
</comment>
<evidence type="ECO:0000256" key="1">
    <source>
        <dbReference type="SAM" id="MobiDB-lite"/>
    </source>
</evidence>
<feature type="compositionally biased region" description="Polar residues" evidence="1">
    <location>
        <begin position="72"/>
        <end position="81"/>
    </location>
</feature>
<dbReference type="InterPro" id="IPR013103">
    <property type="entry name" value="RVT_2"/>
</dbReference>
<dbReference type="InterPro" id="IPR043502">
    <property type="entry name" value="DNA/RNA_pol_sf"/>
</dbReference>
<evidence type="ECO:0000313" key="4">
    <source>
        <dbReference type="Proteomes" id="UP001153954"/>
    </source>
</evidence>
<proteinExistence type="predicted"/>
<organism evidence="3 4">
    <name type="scientific">Euphydryas editha</name>
    <name type="common">Edith's checkerspot</name>
    <dbReference type="NCBI Taxonomy" id="104508"/>
    <lineage>
        <taxon>Eukaryota</taxon>
        <taxon>Metazoa</taxon>
        <taxon>Ecdysozoa</taxon>
        <taxon>Arthropoda</taxon>
        <taxon>Hexapoda</taxon>
        <taxon>Insecta</taxon>
        <taxon>Pterygota</taxon>
        <taxon>Neoptera</taxon>
        <taxon>Endopterygota</taxon>
        <taxon>Lepidoptera</taxon>
        <taxon>Glossata</taxon>
        <taxon>Ditrysia</taxon>
        <taxon>Papilionoidea</taxon>
        <taxon>Nymphalidae</taxon>
        <taxon>Nymphalinae</taxon>
        <taxon>Euphydryas</taxon>
    </lineage>
</organism>
<dbReference type="Proteomes" id="UP001153954">
    <property type="component" value="Unassembled WGS sequence"/>
</dbReference>
<keyword evidence="4" id="KW-1185">Reference proteome</keyword>